<protein>
    <submittedName>
        <fullName evidence="2">Uncharacterized protein</fullName>
    </submittedName>
</protein>
<evidence type="ECO:0000313" key="2">
    <source>
        <dbReference type="EMBL" id="JAD68666.1"/>
    </source>
</evidence>
<sequence>MTGDILLLACLNLSCNAVPLLLFLTSLIDSQVLLFDHSLRIFLLVCHPFYVPLCFSYINI</sequence>
<organism evidence="2">
    <name type="scientific">Arundo donax</name>
    <name type="common">Giant reed</name>
    <name type="synonym">Donax arundinaceus</name>
    <dbReference type="NCBI Taxonomy" id="35708"/>
    <lineage>
        <taxon>Eukaryota</taxon>
        <taxon>Viridiplantae</taxon>
        <taxon>Streptophyta</taxon>
        <taxon>Embryophyta</taxon>
        <taxon>Tracheophyta</taxon>
        <taxon>Spermatophyta</taxon>
        <taxon>Magnoliopsida</taxon>
        <taxon>Liliopsida</taxon>
        <taxon>Poales</taxon>
        <taxon>Poaceae</taxon>
        <taxon>PACMAD clade</taxon>
        <taxon>Arundinoideae</taxon>
        <taxon>Arundineae</taxon>
        <taxon>Arundo</taxon>
    </lineage>
</organism>
<reference evidence="2" key="2">
    <citation type="journal article" date="2015" name="Data Brief">
        <title>Shoot transcriptome of the giant reed, Arundo donax.</title>
        <authorList>
            <person name="Barrero R.A."/>
            <person name="Guerrero F.D."/>
            <person name="Moolhuijzen P."/>
            <person name="Goolsby J.A."/>
            <person name="Tidwell J."/>
            <person name="Bellgard S.E."/>
            <person name="Bellgard M.I."/>
        </authorList>
    </citation>
    <scope>NUCLEOTIDE SEQUENCE</scope>
    <source>
        <tissue evidence="2">Shoot tissue taken approximately 20 cm above the soil surface</tissue>
    </source>
</reference>
<evidence type="ECO:0000256" key="1">
    <source>
        <dbReference type="SAM" id="Phobius"/>
    </source>
</evidence>
<dbReference type="EMBL" id="GBRH01229229">
    <property type="protein sequence ID" value="JAD68666.1"/>
    <property type="molecule type" value="Transcribed_RNA"/>
</dbReference>
<keyword evidence="1" id="KW-1133">Transmembrane helix</keyword>
<feature type="transmembrane region" description="Helical" evidence="1">
    <location>
        <begin position="41"/>
        <end position="58"/>
    </location>
</feature>
<name>A0A0A9BZE1_ARUDO</name>
<keyword evidence="1" id="KW-0472">Membrane</keyword>
<accession>A0A0A9BZE1</accession>
<proteinExistence type="predicted"/>
<reference evidence="2" key="1">
    <citation type="submission" date="2014-09" db="EMBL/GenBank/DDBJ databases">
        <authorList>
            <person name="Magalhaes I.L.F."/>
            <person name="Oliveira U."/>
            <person name="Santos F.R."/>
            <person name="Vidigal T.H.D.A."/>
            <person name="Brescovit A.D."/>
            <person name="Santos A.J."/>
        </authorList>
    </citation>
    <scope>NUCLEOTIDE SEQUENCE</scope>
    <source>
        <tissue evidence="2">Shoot tissue taken approximately 20 cm above the soil surface</tissue>
    </source>
</reference>
<dbReference type="AlphaFoldDB" id="A0A0A9BZE1"/>
<keyword evidence="1" id="KW-0812">Transmembrane</keyword>